<proteinExistence type="predicted"/>
<dbReference type="RefSeq" id="WP_073309814.1">
    <property type="nucleotide sequence ID" value="NZ_FQZI01000002.1"/>
</dbReference>
<keyword evidence="9" id="KW-1185">Reference proteome</keyword>
<gene>
    <name evidence="8" type="ORF">SAMN05444363_1374</name>
</gene>
<protein>
    <recommendedName>
        <fullName evidence="2">histidine kinase</fullName>
        <ecNumber evidence="2">2.7.13.3</ecNumber>
    </recommendedName>
</protein>
<feature type="domain" description="PAC" evidence="7">
    <location>
        <begin position="210"/>
        <end position="271"/>
    </location>
</feature>
<evidence type="ECO:0000259" key="6">
    <source>
        <dbReference type="PROSITE" id="PS50109"/>
    </source>
</evidence>
<dbReference type="InterPro" id="IPR036890">
    <property type="entry name" value="HATPase_C_sf"/>
</dbReference>
<dbReference type="InterPro" id="IPR052162">
    <property type="entry name" value="Sensor_kinase/Photoreceptor"/>
</dbReference>
<evidence type="ECO:0000256" key="1">
    <source>
        <dbReference type="ARBA" id="ARBA00000085"/>
    </source>
</evidence>
<name>A0A1M6DDQ2_9FLAO</name>
<dbReference type="GO" id="GO:0004673">
    <property type="term" value="F:protein histidine kinase activity"/>
    <property type="evidence" value="ECO:0007669"/>
    <property type="project" value="UniProtKB-EC"/>
</dbReference>
<dbReference type="SMART" id="SM00387">
    <property type="entry name" value="HATPase_c"/>
    <property type="match status" value="1"/>
</dbReference>
<reference evidence="9" key="1">
    <citation type="submission" date="2016-11" db="EMBL/GenBank/DDBJ databases">
        <authorList>
            <person name="Varghese N."/>
            <person name="Submissions S."/>
        </authorList>
    </citation>
    <scope>NUCLEOTIDE SEQUENCE [LARGE SCALE GENOMIC DNA]</scope>
    <source>
        <strain evidence="9">DSM 18829</strain>
    </source>
</reference>
<dbReference type="SUPFAM" id="SSF55874">
    <property type="entry name" value="ATPase domain of HSP90 chaperone/DNA topoisomerase II/histidine kinase"/>
    <property type="match status" value="1"/>
</dbReference>
<dbReference type="InterPro" id="IPR005467">
    <property type="entry name" value="His_kinase_dom"/>
</dbReference>
<dbReference type="PROSITE" id="PS50109">
    <property type="entry name" value="HIS_KIN"/>
    <property type="match status" value="1"/>
</dbReference>
<feature type="domain" description="Histidine kinase" evidence="6">
    <location>
        <begin position="289"/>
        <end position="500"/>
    </location>
</feature>
<evidence type="ECO:0000256" key="2">
    <source>
        <dbReference type="ARBA" id="ARBA00012438"/>
    </source>
</evidence>
<dbReference type="EMBL" id="FQZI01000002">
    <property type="protein sequence ID" value="SHI71098.1"/>
    <property type="molecule type" value="Genomic_DNA"/>
</dbReference>
<evidence type="ECO:0000256" key="5">
    <source>
        <dbReference type="ARBA" id="ARBA00022777"/>
    </source>
</evidence>
<sequence length="502" mass="58022">MNNGYLEDLENDYLKKIVSQQKDLFFQFTLAPNLSVTINFLRGLVDEFFEYSLEQINDNPNLIFENRINKQDLQKMKKVFFESIDTLKSCEFDYRVTLPKRGDKWYRVVGTCERTEEGIAFYGTNSDVTSLKHQETEYKISEARSQFANLASGIGVWDWNMVTNEVFYSAQSLKILELENSELDLISNPEKWDELVHPDDLDVYFGNIKEHFEGRVPYYETYHRVLCNGKYKWILDRGKVISRDVNGNPLRIIGTHTDVTSQKIREQKLQETLDLVNNQKSKLLNFAHIVSHNLKNHTGNLSSLLKMHAEEYLTTEETLSSIRIVSDELTTTIENLVELVNIQVSNNIESQNLKILDYFNKVVLLLGDDIKKNDVQIINNIPSDLKVWFIPAYLDSILLNLSTNAIKYSDPSKQPLIEYYVEEEDGFDVLCVRDNGLGIDLDKYKDSVFGLYKTFHRNENSTGIGLYITKNQVEAMDGKITVDSIVGEGTTFKVYFKKKSQL</sequence>
<keyword evidence="4" id="KW-0808">Transferase</keyword>
<dbReference type="PANTHER" id="PTHR43304">
    <property type="entry name" value="PHYTOCHROME-LIKE PROTEIN CPH1"/>
    <property type="match status" value="1"/>
</dbReference>
<dbReference type="SUPFAM" id="SSF55785">
    <property type="entry name" value="PYP-like sensor domain (PAS domain)"/>
    <property type="match status" value="2"/>
</dbReference>
<dbReference type="InterPro" id="IPR000014">
    <property type="entry name" value="PAS"/>
</dbReference>
<comment type="catalytic activity">
    <reaction evidence="1">
        <text>ATP + protein L-histidine = ADP + protein N-phospho-L-histidine.</text>
        <dbReference type="EC" id="2.7.13.3"/>
    </reaction>
</comment>
<evidence type="ECO:0000256" key="3">
    <source>
        <dbReference type="ARBA" id="ARBA00022553"/>
    </source>
</evidence>
<dbReference type="InterPro" id="IPR004358">
    <property type="entry name" value="Sig_transdc_His_kin-like_C"/>
</dbReference>
<evidence type="ECO:0000313" key="8">
    <source>
        <dbReference type="EMBL" id="SHI71098.1"/>
    </source>
</evidence>
<dbReference type="PRINTS" id="PR00344">
    <property type="entry name" value="BCTRLSENSOR"/>
</dbReference>
<accession>A0A1M6DDQ2</accession>
<evidence type="ECO:0000259" key="7">
    <source>
        <dbReference type="PROSITE" id="PS50113"/>
    </source>
</evidence>
<dbReference type="STRING" id="415425.SAMN05444363_1374"/>
<dbReference type="PANTHER" id="PTHR43304:SF1">
    <property type="entry name" value="PAC DOMAIN-CONTAINING PROTEIN"/>
    <property type="match status" value="1"/>
</dbReference>
<dbReference type="InterPro" id="IPR003594">
    <property type="entry name" value="HATPase_dom"/>
</dbReference>
<dbReference type="PROSITE" id="PS50113">
    <property type="entry name" value="PAC"/>
    <property type="match status" value="1"/>
</dbReference>
<dbReference type="Pfam" id="PF08447">
    <property type="entry name" value="PAS_3"/>
    <property type="match status" value="1"/>
</dbReference>
<evidence type="ECO:0000256" key="4">
    <source>
        <dbReference type="ARBA" id="ARBA00022679"/>
    </source>
</evidence>
<organism evidence="8 9">
    <name type="scientific">Flavobacterium terrae</name>
    <dbReference type="NCBI Taxonomy" id="415425"/>
    <lineage>
        <taxon>Bacteria</taxon>
        <taxon>Pseudomonadati</taxon>
        <taxon>Bacteroidota</taxon>
        <taxon>Flavobacteriia</taxon>
        <taxon>Flavobacteriales</taxon>
        <taxon>Flavobacteriaceae</taxon>
        <taxon>Flavobacterium</taxon>
    </lineage>
</organism>
<dbReference type="AlphaFoldDB" id="A0A1M6DDQ2"/>
<dbReference type="NCBIfam" id="TIGR00229">
    <property type="entry name" value="sensory_box"/>
    <property type="match status" value="1"/>
</dbReference>
<keyword evidence="5" id="KW-0418">Kinase</keyword>
<dbReference type="Gene3D" id="3.30.565.10">
    <property type="entry name" value="Histidine kinase-like ATPase, C-terminal domain"/>
    <property type="match status" value="1"/>
</dbReference>
<evidence type="ECO:0000313" key="9">
    <source>
        <dbReference type="Proteomes" id="UP000184488"/>
    </source>
</evidence>
<dbReference type="Proteomes" id="UP000184488">
    <property type="component" value="Unassembled WGS sequence"/>
</dbReference>
<dbReference type="InterPro" id="IPR035965">
    <property type="entry name" value="PAS-like_dom_sf"/>
</dbReference>
<dbReference type="InterPro" id="IPR013655">
    <property type="entry name" value="PAS_fold_3"/>
</dbReference>
<dbReference type="InterPro" id="IPR000700">
    <property type="entry name" value="PAS-assoc_C"/>
</dbReference>
<dbReference type="Gene3D" id="3.30.450.20">
    <property type="entry name" value="PAS domain"/>
    <property type="match status" value="2"/>
</dbReference>
<dbReference type="Pfam" id="PF02518">
    <property type="entry name" value="HATPase_c"/>
    <property type="match status" value="1"/>
</dbReference>
<dbReference type="OrthoDB" id="5522855at2"/>
<dbReference type="EC" id="2.7.13.3" evidence="2"/>
<keyword evidence="3" id="KW-0597">Phosphoprotein</keyword>
<dbReference type="CDD" id="cd00130">
    <property type="entry name" value="PAS"/>
    <property type="match status" value="1"/>
</dbReference>